<evidence type="ECO:0000259" key="4">
    <source>
        <dbReference type="PROSITE" id="PS50961"/>
    </source>
</evidence>
<feature type="domain" description="HTH La-type RNA-binding" evidence="4">
    <location>
        <begin position="185"/>
        <end position="298"/>
    </location>
</feature>
<dbReference type="InterPro" id="IPR045180">
    <property type="entry name" value="La_dom_prot"/>
</dbReference>
<dbReference type="Pfam" id="PF05383">
    <property type="entry name" value="La"/>
    <property type="match status" value="1"/>
</dbReference>
<accession>A0AAV7HTX2</accession>
<keyword evidence="1 2" id="KW-0694">RNA-binding</keyword>
<dbReference type="GO" id="GO:0005737">
    <property type="term" value="C:cytoplasm"/>
    <property type="evidence" value="ECO:0007669"/>
    <property type="project" value="UniProtKB-ARBA"/>
</dbReference>
<evidence type="ECO:0000256" key="3">
    <source>
        <dbReference type="SAM" id="MobiDB-lite"/>
    </source>
</evidence>
<dbReference type="CDD" id="cd07323">
    <property type="entry name" value="LAM"/>
    <property type="match status" value="1"/>
</dbReference>
<gene>
    <name evidence="5" type="ORF">IEQ34_000398</name>
</gene>
<name>A0AAV7HTX2_DENCH</name>
<dbReference type="PANTHER" id="PTHR22792:SF132">
    <property type="entry name" value="LA-RELATED PROTEIN 1"/>
    <property type="match status" value="1"/>
</dbReference>
<dbReference type="InterPro" id="IPR036388">
    <property type="entry name" value="WH-like_DNA-bd_sf"/>
</dbReference>
<organism evidence="5 6">
    <name type="scientific">Dendrobium chrysotoxum</name>
    <name type="common">Orchid</name>
    <dbReference type="NCBI Taxonomy" id="161865"/>
    <lineage>
        <taxon>Eukaryota</taxon>
        <taxon>Viridiplantae</taxon>
        <taxon>Streptophyta</taxon>
        <taxon>Embryophyta</taxon>
        <taxon>Tracheophyta</taxon>
        <taxon>Spermatophyta</taxon>
        <taxon>Magnoliopsida</taxon>
        <taxon>Liliopsida</taxon>
        <taxon>Asparagales</taxon>
        <taxon>Orchidaceae</taxon>
        <taxon>Epidendroideae</taxon>
        <taxon>Malaxideae</taxon>
        <taxon>Dendrobiinae</taxon>
        <taxon>Dendrobium</taxon>
    </lineage>
</organism>
<dbReference type="AlphaFoldDB" id="A0AAV7HTX2"/>
<dbReference type="Gene3D" id="1.10.10.10">
    <property type="entry name" value="Winged helix-like DNA-binding domain superfamily/Winged helix DNA-binding domain"/>
    <property type="match status" value="1"/>
</dbReference>
<sequence>MSSEDHSASSSSAAGNDNASAEGNQAVAWGRPFNETIEAGPSTVTLSRGNHSTSPSIRENCNAPAERVAWRRKPSNEVRPPNRNIWRLNNNRGTFNETSPYRAPNVMAPHMEFPQPNLQAYGTVPPQILPVPFIGNPEPSTSSSFQGLNLFPYAPYCAYYYPTHPHVGCFIPLQDIYAARQSYFLNLLDDLRTRMRKQFEYYFSSGNLETDYYLKRQMDANGWVPITLIAEFNRVKALMKEVQLIYNSLRLLNLMPDQITSLTSNEQFISDSLRSSDDVEVQGDKVRKRHEWEKWVSPQNTTQSSAESGYQPQMTPN</sequence>
<dbReference type="EMBL" id="JAGFBR010000001">
    <property type="protein sequence ID" value="KAH0470675.1"/>
    <property type="molecule type" value="Genomic_DNA"/>
</dbReference>
<dbReference type="InterPro" id="IPR006630">
    <property type="entry name" value="La_HTH"/>
</dbReference>
<reference evidence="5 6" key="1">
    <citation type="journal article" date="2021" name="Hortic Res">
        <title>Chromosome-scale assembly of the Dendrobium chrysotoxum genome enhances the understanding of orchid evolution.</title>
        <authorList>
            <person name="Zhang Y."/>
            <person name="Zhang G.Q."/>
            <person name="Zhang D."/>
            <person name="Liu X.D."/>
            <person name="Xu X.Y."/>
            <person name="Sun W.H."/>
            <person name="Yu X."/>
            <person name="Zhu X."/>
            <person name="Wang Z.W."/>
            <person name="Zhao X."/>
            <person name="Zhong W.Y."/>
            <person name="Chen H."/>
            <person name="Yin W.L."/>
            <person name="Huang T."/>
            <person name="Niu S.C."/>
            <person name="Liu Z.J."/>
        </authorList>
    </citation>
    <scope>NUCLEOTIDE SEQUENCE [LARGE SCALE GENOMIC DNA]</scope>
    <source>
        <strain evidence="5">Lindl</strain>
    </source>
</reference>
<comment type="caution">
    <text evidence="5">The sequence shown here is derived from an EMBL/GenBank/DDBJ whole genome shotgun (WGS) entry which is preliminary data.</text>
</comment>
<proteinExistence type="predicted"/>
<dbReference type="InterPro" id="IPR036390">
    <property type="entry name" value="WH_DNA-bd_sf"/>
</dbReference>
<dbReference type="Proteomes" id="UP000775213">
    <property type="component" value="Unassembled WGS sequence"/>
</dbReference>
<dbReference type="GO" id="GO:0003723">
    <property type="term" value="F:RNA binding"/>
    <property type="evidence" value="ECO:0007669"/>
    <property type="project" value="UniProtKB-UniRule"/>
</dbReference>
<feature type="compositionally biased region" description="Polar residues" evidence="3">
    <location>
        <begin position="297"/>
        <end position="317"/>
    </location>
</feature>
<evidence type="ECO:0000256" key="2">
    <source>
        <dbReference type="PROSITE-ProRule" id="PRU00332"/>
    </source>
</evidence>
<feature type="compositionally biased region" description="Polar residues" evidence="3">
    <location>
        <begin position="42"/>
        <end position="59"/>
    </location>
</feature>
<dbReference type="PROSITE" id="PS50961">
    <property type="entry name" value="HTH_LA"/>
    <property type="match status" value="1"/>
</dbReference>
<feature type="region of interest" description="Disordered" evidence="3">
    <location>
        <begin position="1"/>
        <end position="63"/>
    </location>
</feature>
<keyword evidence="6" id="KW-1185">Reference proteome</keyword>
<protein>
    <recommendedName>
        <fullName evidence="4">HTH La-type RNA-binding domain-containing protein</fullName>
    </recommendedName>
</protein>
<evidence type="ECO:0000256" key="1">
    <source>
        <dbReference type="ARBA" id="ARBA00022884"/>
    </source>
</evidence>
<evidence type="ECO:0000313" key="5">
    <source>
        <dbReference type="EMBL" id="KAH0470675.1"/>
    </source>
</evidence>
<feature type="region of interest" description="Disordered" evidence="3">
    <location>
        <begin position="292"/>
        <end position="317"/>
    </location>
</feature>
<evidence type="ECO:0000313" key="6">
    <source>
        <dbReference type="Proteomes" id="UP000775213"/>
    </source>
</evidence>
<feature type="compositionally biased region" description="Low complexity" evidence="3">
    <location>
        <begin position="8"/>
        <end position="23"/>
    </location>
</feature>
<dbReference type="SMART" id="SM00715">
    <property type="entry name" value="LA"/>
    <property type="match status" value="1"/>
</dbReference>
<dbReference type="PANTHER" id="PTHR22792">
    <property type="entry name" value="LUPUS LA PROTEIN-RELATED"/>
    <property type="match status" value="1"/>
</dbReference>
<dbReference type="SUPFAM" id="SSF46785">
    <property type="entry name" value="Winged helix' DNA-binding domain"/>
    <property type="match status" value="1"/>
</dbReference>